<dbReference type="Pfam" id="PF25236">
    <property type="entry name" value="DUF7851"/>
    <property type="match status" value="1"/>
</dbReference>
<dbReference type="InterPro" id="IPR057173">
    <property type="entry name" value="DUF7851"/>
</dbReference>
<evidence type="ECO:0000313" key="2">
    <source>
        <dbReference type="EMBL" id="KAH7285967.1"/>
    </source>
</evidence>
<feature type="domain" description="DUF7851" evidence="1">
    <location>
        <begin position="188"/>
        <end position="290"/>
    </location>
</feature>
<proteinExistence type="predicted"/>
<dbReference type="EMBL" id="CM035438">
    <property type="protein sequence ID" value="KAH7285967.1"/>
    <property type="molecule type" value="Genomic_DNA"/>
</dbReference>
<accession>A0A8T2QPP7</accession>
<evidence type="ECO:0000313" key="3">
    <source>
        <dbReference type="Proteomes" id="UP000825935"/>
    </source>
</evidence>
<keyword evidence="3" id="KW-1185">Reference proteome</keyword>
<sequence length="318" mass="36182">MQISMDRSEGNDLWRYPTGCSPTAPPAEIFRHEQNYCAPHLLHEERDMSMAGVVGTPLRDAAFQKGEHREIDNFHLHIHCASPLHVEGEYEKIVKAGLEASHLPVRGAESQHSSDSKRLSTDSLRHSFFANAIVNEPQFIPAKRAQGIDFGRKCAKAYYRAVKHVDNHRHLITYTMSPSSVRTFNNVCSLGMSTKRAKHTIIMFDEGPARHLAYTWPLHIHLYQIKCLIQELGSAFEYMRTKVKKKHFTLYLYAIKQRGPQFSSEGVQNWAGLLYWAHHLNDFTDQTTIMNHLSSLGSAKEDFNGSSRGRSLSTEESC</sequence>
<protein>
    <recommendedName>
        <fullName evidence="1">DUF7851 domain-containing protein</fullName>
    </recommendedName>
</protein>
<evidence type="ECO:0000259" key="1">
    <source>
        <dbReference type="Pfam" id="PF25236"/>
    </source>
</evidence>
<organism evidence="2 3">
    <name type="scientific">Ceratopteris richardii</name>
    <name type="common">Triangle waterfern</name>
    <dbReference type="NCBI Taxonomy" id="49495"/>
    <lineage>
        <taxon>Eukaryota</taxon>
        <taxon>Viridiplantae</taxon>
        <taxon>Streptophyta</taxon>
        <taxon>Embryophyta</taxon>
        <taxon>Tracheophyta</taxon>
        <taxon>Polypodiopsida</taxon>
        <taxon>Polypodiidae</taxon>
        <taxon>Polypodiales</taxon>
        <taxon>Pteridineae</taxon>
        <taxon>Pteridaceae</taxon>
        <taxon>Parkerioideae</taxon>
        <taxon>Ceratopteris</taxon>
    </lineage>
</organism>
<dbReference type="Proteomes" id="UP000825935">
    <property type="component" value="Chromosome 33"/>
</dbReference>
<dbReference type="AlphaFoldDB" id="A0A8T2QPP7"/>
<reference evidence="2" key="1">
    <citation type="submission" date="2021-08" db="EMBL/GenBank/DDBJ databases">
        <title>WGS assembly of Ceratopteris richardii.</title>
        <authorList>
            <person name="Marchant D.B."/>
            <person name="Chen G."/>
            <person name="Jenkins J."/>
            <person name="Shu S."/>
            <person name="Leebens-Mack J."/>
            <person name="Grimwood J."/>
            <person name="Schmutz J."/>
            <person name="Soltis P."/>
            <person name="Soltis D."/>
            <person name="Chen Z.-H."/>
        </authorList>
    </citation>
    <scope>NUCLEOTIDE SEQUENCE</scope>
    <source>
        <strain evidence="2">Whitten #5841</strain>
        <tissue evidence="2">Leaf</tissue>
    </source>
</reference>
<gene>
    <name evidence="2" type="ORF">KP509_33G053100</name>
</gene>
<comment type="caution">
    <text evidence="2">The sequence shown here is derived from an EMBL/GenBank/DDBJ whole genome shotgun (WGS) entry which is preliminary data.</text>
</comment>
<name>A0A8T2QPP7_CERRI</name>